<dbReference type="InterPro" id="IPR005025">
    <property type="entry name" value="FMN_Rdtase-like_dom"/>
</dbReference>
<dbReference type="InterPro" id="IPR029039">
    <property type="entry name" value="Flavoprotein-like_sf"/>
</dbReference>
<dbReference type="GO" id="GO:0016491">
    <property type="term" value="F:oxidoreductase activity"/>
    <property type="evidence" value="ECO:0007669"/>
    <property type="project" value="InterPro"/>
</dbReference>
<dbReference type="Pfam" id="PF03358">
    <property type="entry name" value="FMN_red"/>
    <property type="match status" value="1"/>
</dbReference>
<evidence type="ECO:0000313" key="3">
    <source>
        <dbReference type="Proteomes" id="UP001146670"/>
    </source>
</evidence>
<dbReference type="Proteomes" id="UP001146670">
    <property type="component" value="Unassembled WGS sequence"/>
</dbReference>
<dbReference type="PANTHER" id="PTHR30543:SF21">
    <property type="entry name" value="NAD(P)H-DEPENDENT FMN REDUCTASE LOT6"/>
    <property type="match status" value="1"/>
</dbReference>
<dbReference type="AlphaFoldDB" id="A0A9X3FNN5"/>
<evidence type="ECO:0000259" key="1">
    <source>
        <dbReference type="Pfam" id="PF03358"/>
    </source>
</evidence>
<evidence type="ECO:0000313" key="2">
    <source>
        <dbReference type="EMBL" id="MCZ0725166.1"/>
    </source>
</evidence>
<dbReference type="InterPro" id="IPR050712">
    <property type="entry name" value="NAD(P)H-dep_reductase"/>
</dbReference>
<dbReference type="PANTHER" id="PTHR30543">
    <property type="entry name" value="CHROMATE REDUCTASE"/>
    <property type="match status" value="1"/>
</dbReference>
<dbReference type="EMBL" id="JAPRFR010000001">
    <property type="protein sequence ID" value="MCZ0725166.1"/>
    <property type="molecule type" value="Genomic_DNA"/>
</dbReference>
<dbReference type="GO" id="GO:0005829">
    <property type="term" value="C:cytosol"/>
    <property type="evidence" value="ECO:0007669"/>
    <property type="project" value="TreeGrafter"/>
</dbReference>
<reference evidence="2" key="1">
    <citation type="submission" date="2022-12" db="EMBL/GenBank/DDBJ databases">
        <title>Description and comparative metabolic analysis of Aerococcus sp. nov., isolated from the feces of a pig.</title>
        <authorList>
            <person name="Chang Y.-H."/>
        </authorList>
    </citation>
    <scope>NUCLEOTIDE SEQUENCE</scope>
    <source>
        <strain evidence="2">YH-aer222</strain>
    </source>
</reference>
<keyword evidence="3" id="KW-1185">Reference proteome</keyword>
<dbReference type="SUPFAM" id="SSF52218">
    <property type="entry name" value="Flavoproteins"/>
    <property type="match status" value="1"/>
</dbReference>
<feature type="domain" description="NADPH-dependent FMN reductase-like" evidence="1">
    <location>
        <begin position="3"/>
        <end position="147"/>
    </location>
</feature>
<organism evidence="2 3">
    <name type="scientific">Aerococcus kribbianus</name>
    <dbReference type="NCBI Taxonomy" id="2999064"/>
    <lineage>
        <taxon>Bacteria</taxon>
        <taxon>Bacillati</taxon>
        <taxon>Bacillota</taxon>
        <taxon>Bacilli</taxon>
        <taxon>Lactobacillales</taxon>
        <taxon>Aerococcaceae</taxon>
        <taxon>Aerococcus</taxon>
    </lineage>
</organism>
<accession>A0A9X3FNN5</accession>
<proteinExistence type="predicted"/>
<dbReference type="GO" id="GO:0010181">
    <property type="term" value="F:FMN binding"/>
    <property type="evidence" value="ECO:0007669"/>
    <property type="project" value="TreeGrafter"/>
</dbReference>
<sequence>MKKIIGIVGSGSKGSTNEKLIKVIKENYQEKFDIDILFPKDWPVFDKNFEKDLPNSVLAAAKAIETADGVIISAAEYDHSIAAVLSNALAWLSFTHYPLVNKPVLTMGTSYGRLGSSRAQTHLHQALQAPQIHAAVMPGEAFLLSYALQDFDDQGRLVDNEYKARLDDLMIRFDDFIQWNNNLDQEKNAAKQRAHKYDLDYTFNKEVDA</sequence>
<name>A0A9X3FNN5_9LACT</name>
<comment type="caution">
    <text evidence="2">The sequence shown here is derived from an EMBL/GenBank/DDBJ whole genome shotgun (WGS) entry which is preliminary data.</text>
</comment>
<gene>
    <name evidence="2" type="ORF">OW157_01115</name>
</gene>
<dbReference type="RefSeq" id="WP_268751493.1">
    <property type="nucleotide sequence ID" value="NZ_JAPRFQ010000001.1"/>
</dbReference>
<protein>
    <submittedName>
        <fullName evidence="2">NAD(P)H-dependent oxidoreductase</fullName>
    </submittedName>
</protein>
<dbReference type="Gene3D" id="3.40.50.360">
    <property type="match status" value="1"/>
</dbReference>